<evidence type="ECO:0000313" key="2">
    <source>
        <dbReference type="Proteomes" id="UP000199041"/>
    </source>
</evidence>
<dbReference type="STRING" id="551991.SAMN05192529_13129"/>
<dbReference type="AlphaFoldDB" id="A0A1H4CFP8"/>
<keyword evidence="2" id="KW-1185">Reference proteome</keyword>
<dbReference type="EMBL" id="FNQY01000031">
    <property type="protein sequence ID" value="SEA59178.1"/>
    <property type="molecule type" value="Genomic_DNA"/>
</dbReference>
<gene>
    <name evidence="1" type="ORF">SAMN05192529_13129</name>
</gene>
<accession>A0A1H4CFP8</accession>
<reference evidence="1 2" key="1">
    <citation type="submission" date="2016-10" db="EMBL/GenBank/DDBJ databases">
        <authorList>
            <person name="de Groot N.N."/>
        </authorList>
    </citation>
    <scope>NUCLEOTIDE SEQUENCE [LARGE SCALE GENOMIC DNA]</scope>
    <source>
        <strain evidence="1 2">Vu-144</strain>
    </source>
</reference>
<evidence type="ECO:0000313" key="1">
    <source>
        <dbReference type="EMBL" id="SEA59178.1"/>
    </source>
</evidence>
<organism evidence="1 2">
    <name type="scientific">Arachidicoccus rhizosphaerae</name>
    <dbReference type="NCBI Taxonomy" id="551991"/>
    <lineage>
        <taxon>Bacteria</taxon>
        <taxon>Pseudomonadati</taxon>
        <taxon>Bacteroidota</taxon>
        <taxon>Chitinophagia</taxon>
        <taxon>Chitinophagales</taxon>
        <taxon>Chitinophagaceae</taxon>
        <taxon>Arachidicoccus</taxon>
    </lineage>
</organism>
<proteinExistence type="predicted"/>
<name>A0A1H4CFP8_9BACT</name>
<dbReference type="RefSeq" id="WP_091401029.1">
    <property type="nucleotide sequence ID" value="NZ_FNQY01000031.1"/>
</dbReference>
<dbReference type="Proteomes" id="UP000199041">
    <property type="component" value="Unassembled WGS sequence"/>
</dbReference>
<protein>
    <submittedName>
        <fullName evidence="1">Uncharacterized protein</fullName>
    </submittedName>
</protein>
<sequence length="130" mass="14245">MNFQLKTTKETYNLAFNAFFIERVCQLSGLDLSEVFNYLIGNNISKDSVKGGLIQSMGVRANVIAAGIDAYNKTVSATTEKGYEILDSISLIDGQFSEMYGYLIKALLPNAEAAKPKKVVKAARKPALKK</sequence>